<dbReference type="SUPFAM" id="SSF55550">
    <property type="entry name" value="SH2 domain"/>
    <property type="match status" value="1"/>
</dbReference>
<dbReference type="SUPFAM" id="SSF57889">
    <property type="entry name" value="Cysteine-rich domain"/>
    <property type="match status" value="1"/>
</dbReference>
<sequence>MAASSNSSLSGSSVSSDGHNPQVWTDPFGTKRKKADAEEYQPPIWKSYLYQLQQEAPRPKRIICAQEVENRPKYYGREFHGIISRTQADEILAGAEGAYLIRESERQPGCYTLALRFGHQTLNYRLFYDGKHFVGGKRFESIHDLVTDGLITLYIETKAAEYISKMTKNPIYEHIGYATQLREKVTRRLTRTKSESKKTSVSSEEGPAVEKITSLVRRTALTQNDNRCNYEKAHNFKDFIYRLSRLSKRFYNQVHTFRGPHWCEYCANFMWGLIAQGVRCSDCGLNVHKQCSKYVPNDCQPDLKRIKKVYSCDLTTLVKAHNTQRPMVVDICIREIEGRGLKSEGLYRVSGFTEHIEDVKMAFDRDGEKVDISANVYPDINIITGAFKLYFRDLPIPVITYDTYSKFIEAAKIFNADERLEAIHEALMLLPPAHYETLRYLMIHLKKVTMNEKENLMNAENLGIVFGPTLMRPPEESTLTTLNDMRYQKQIVQILIENEDVLF</sequence>
<dbReference type="InterPro" id="IPR037860">
    <property type="entry name" value="RhoGAP_chimaerin"/>
</dbReference>
<dbReference type="PANTHER" id="PTHR46075">
    <property type="entry name" value="CHIMERIN FAMILY MEMBER"/>
    <property type="match status" value="1"/>
</dbReference>
<dbReference type="PANTHER" id="PTHR46075:SF4">
    <property type="entry name" value="BETA-CHIMAERIN"/>
    <property type="match status" value="1"/>
</dbReference>
<dbReference type="InterPro" id="IPR046349">
    <property type="entry name" value="C1-like_sf"/>
</dbReference>
<dbReference type="InterPro" id="IPR036860">
    <property type="entry name" value="SH2_dom_sf"/>
</dbReference>
<dbReference type="InterPro" id="IPR035840">
    <property type="entry name" value="Chimaerin_SH2"/>
</dbReference>
<keyword evidence="7" id="KW-0472">Membrane</keyword>
<evidence type="ECO:0000256" key="5">
    <source>
        <dbReference type="ARBA" id="ARBA00022833"/>
    </source>
</evidence>
<proteinExistence type="predicted"/>
<evidence type="ECO:0000256" key="4">
    <source>
        <dbReference type="ARBA" id="ARBA00022771"/>
    </source>
</evidence>
<feature type="domain" description="Rho-GAP" evidence="13">
    <location>
        <begin position="312"/>
        <end position="503"/>
    </location>
</feature>
<dbReference type="Gene3D" id="3.30.60.20">
    <property type="match status" value="1"/>
</dbReference>
<dbReference type="PROSITE" id="PS50001">
    <property type="entry name" value="SH2"/>
    <property type="match status" value="1"/>
</dbReference>
<dbReference type="InterPro" id="IPR020454">
    <property type="entry name" value="DAG/PE-bd"/>
</dbReference>
<dbReference type="InterPro" id="IPR008936">
    <property type="entry name" value="Rho_GTPase_activation_prot"/>
</dbReference>
<dbReference type="InterPro" id="IPR017356">
    <property type="entry name" value="CHN1/CHN2"/>
</dbReference>
<dbReference type="PRINTS" id="PR00008">
    <property type="entry name" value="DAGPEDOMAIN"/>
</dbReference>
<dbReference type="GO" id="GO:0007165">
    <property type="term" value="P:signal transduction"/>
    <property type="evidence" value="ECO:0007669"/>
    <property type="project" value="InterPro"/>
</dbReference>
<feature type="region of interest" description="Disordered" evidence="10">
    <location>
        <begin position="1"/>
        <end position="36"/>
    </location>
</feature>
<dbReference type="InParanoid" id="A0A6P8PRY0"/>
<dbReference type="SUPFAM" id="SSF48350">
    <property type="entry name" value="GTPase activation domain, GAP"/>
    <property type="match status" value="1"/>
</dbReference>
<dbReference type="GO" id="GO:0051056">
    <property type="term" value="P:regulation of small GTPase mediated signal transduction"/>
    <property type="evidence" value="ECO:0007669"/>
    <property type="project" value="UniProtKB-UniRule"/>
</dbReference>
<evidence type="ECO:0000256" key="3">
    <source>
        <dbReference type="ARBA" id="ARBA00022723"/>
    </source>
</evidence>
<keyword evidence="14" id="KW-1185">Reference proteome</keyword>
<dbReference type="PROSITE" id="PS50081">
    <property type="entry name" value="ZF_DAG_PE_2"/>
    <property type="match status" value="1"/>
</dbReference>
<organism evidence="14 15">
    <name type="scientific">Geotrypetes seraphini</name>
    <name type="common">Gaboon caecilian</name>
    <name type="synonym">Caecilia seraphini</name>
    <dbReference type="NCBI Taxonomy" id="260995"/>
    <lineage>
        <taxon>Eukaryota</taxon>
        <taxon>Metazoa</taxon>
        <taxon>Chordata</taxon>
        <taxon>Craniata</taxon>
        <taxon>Vertebrata</taxon>
        <taxon>Euteleostomi</taxon>
        <taxon>Amphibia</taxon>
        <taxon>Gymnophiona</taxon>
        <taxon>Geotrypetes</taxon>
    </lineage>
</organism>
<dbReference type="GO" id="GO:0008270">
    <property type="term" value="F:zinc ion binding"/>
    <property type="evidence" value="ECO:0007669"/>
    <property type="project" value="UniProtKB-KW"/>
</dbReference>
<dbReference type="FunFam" id="3.30.60.20:FF:000025">
    <property type="entry name" value="Chimaerin"/>
    <property type="match status" value="1"/>
</dbReference>
<accession>A0A6P8PRY0</accession>
<keyword evidence="5" id="KW-0862">Zinc</keyword>
<dbReference type="KEGG" id="gsh:117354018"/>
<evidence type="ECO:0000256" key="9">
    <source>
        <dbReference type="PROSITE-ProRule" id="PRU00191"/>
    </source>
</evidence>
<dbReference type="InterPro" id="IPR000980">
    <property type="entry name" value="SH2"/>
</dbReference>
<feature type="domain" description="SH2" evidence="11">
    <location>
        <begin position="78"/>
        <end position="146"/>
    </location>
</feature>
<dbReference type="OrthoDB" id="3196451at2759"/>
<dbReference type="Proteomes" id="UP000515159">
    <property type="component" value="Chromosome 2"/>
</dbReference>
<dbReference type="PIRSF" id="PIRSF038015">
    <property type="entry name" value="N-chimaerin"/>
    <property type="match status" value="1"/>
</dbReference>
<keyword evidence="2 8" id="KW-0343">GTPase activation</keyword>
<dbReference type="InterPro" id="IPR000198">
    <property type="entry name" value="RhoGAP_dom"/>
</dbReference>
<dbReference type="Pfam" id="PF00620">
    <property type="entry name" value="RhoGAP"/>
    <property type="match status" value="1"/>
</dbReference>
<feature type="domain" description="Phorbol-ester/DAG-type" evidence="12">
    <location>
        <begin position="247"/>
        <end position="299"/>
    </location>
</feature>
<comment type="subcellular location">
    <subcellularLocation>
        <location evidence="1">Membrane</location>
        <topology evidence="1">Peripheral membrane protein</topology>
    </subcellularLocation>
</comment>
<keyword evidence="4" id="KW-0863">Zinc-finger</keyword>
<evidence type="ECO:0000313" key="14">
    <source>
        <dbReference type="Proteomes" id="UP000515159"/>
    </source>
</evidence>
<dbReference type="GO" id="GO:0016020">
    <property type="term" value="C:membrane"/>
    <property type="evidence" value="ECO:0007669"/>
    <property type="project" value="UniProtKB-SubCell"/>
</dbReference>
<evidence type="ECO:0000313" key="15">
    <source>
        <dbReference type="RefSeq" id="XP_033786644.1"/>
    </source>
</evidence>
<keyword evidence="3 8" id="KW-0479">Metal-binding</keyword>
<dbReference type="FunFam" id="1.10.555.10:FF:000005">
    <property type="entry name" value="Chimaerin"/>
    <property type="match status" value="1"/>
</dbReference>
<dbReference type="InterPro" id="IPR002219">
    <property type="entry name" value="PKC_DAG/PE"/>
</dbReference>
<dbReference type="Gene3D" id="1.10.555.10">
    <property type="entry name" value="Rho GTPase activation protein"/>
    <property type="match status" value="1"/>
</dbReference>
<evidence type="ECO:0000256" key="8">
    <source>
        <dbReference type="PIRNR" id="PIRNR038015"/>
    </source>
</evidence>
<dbReference type="GO" id="GO:0005096">
    <property type="term" value="F:GTPase activator activity"/>
    <property type="evidence" value="ECO:0007669"/>
    <property type="project" value="UniProtKB-UniRule"/>
</dbReference>
<evidence type="ECO:0000256" key="2">
    <source>
        <dbReference type="ARBA" id="ARBA00022468"/>
    </source>
</evidence>
<evidence type="ECO:0000256" key="1">
    <source>
        <dbReference type="ARBA" id="ARBA00004170"/>
    </source>
</evidence>
<feature type="compositionally biased region" description="Low complexity" evidence="10">
    <location>
        <begin position="1"/>
        <end position="16"/>
    </location>
</feature>
<dbReference type="GeneID" id="117354018"/>
<dbReference type="CTD" id="1124"/>
<gene>
    <name evidence="15" type="primary">CHN2</name>
</gene>
<dbReference type="FunCoup" id="A0A6P8PRY0">
    <property type="interactions" value="308"/>
</dbReference>
<evidence type="ECO:0000259" key="12">
    <source>
        <dbReference type="PROSITE" id="PS50081"/>
    </source>
</evidence>
<dbReference type="InterPro" id="IPR051854">
    <property type="entry name" value="Rho-type_GAP"/>
</dbReference>
<reference evidence="15" key="1">
    <citation type="submission" date="2025-08" db="UniProtKB">
        <authorList>
            <consortium name="RefSeq"/>
        </authorList>
    </citation>
    <scope>IDENTIFICATION</scope>
</reference>
<dbReference type="CDD" id="cd04372">
    <property type="entry name" value="RhoGAP_chimaerin"/>
    <property type="match status" value="1"/>
</dbReference>
<dbReference type="CDD" id="cd10352">
    <property type="entry name" value="SH2_a2chimerin_b2chimerin"/>
    <property type="match status" value="1"/>
</dbReference>
<dbReference type="PROSITE" id="PS50238">
    <property type="entry name" value="RHOGAP"/>
    <property type="match status" value="1"/>
</dbReference>
<dbReference type="SMART" id="SM00252">
    <property type="entry name" value="SH2"/>
    <property type="match status" value="1"/>
</dbReference>
<dbReference type="Pfam" id="PF00017">
    <property type="entry name" value="SH2"/>
    <property type="match status" value="1"/>
</dbReference>
<dbReference type="SMART" id="SM00324">
    <property type="entry name" value="RhoGAP"/>
    <property type="match status" value="1"/>
</dbReference>
<dbReference type="RefSeq" id="XP_033786644.1">
    <property type="nucleotide sequence ID" value="XM_033930753.1"/>
</dbReference>
<keyword evidence="6 9" id="KW-0727">SH2 domain</keyword>
<evidence type="ECO:0000256" key="7">
    <source>
        <dbReference type="ARBA" id="ARBA00023136"/>
    </source>
</evidence>
<evidence type="ECO:0000256" key="6">
    <source>
        <dbReference type="ARBA" id="ARBA00022999"/>
    </source>
</evidence>
<evidence type="ECO:0000256" key="10">
    <source>
        <dbReference type="SAM" id="MobiDB-lite"/>
    </source>
</evidence>
<dbReference type="AlphaFoldDB" id="A0A6P8PRY0"/>
<dbReference type="SMART" id="SM00109">
    <property type="entry name" value="C1"/>
    <property type="match status" value="1"/>
</dbReference>
<evidence type="ECO:0000259" key="11">
    <source>
        <dbReference type="PROSITE" id="PS50001"/>
    </source>
</evidence>
<evidence type="ECO:0000259" key="13">
    <source>
        <dbReference type="PROSITE" id="PS50238"/>
    </source>
</evidence>
<protein>
    <recommendedName>
        <fullName evidence="8">Chimaerin</fullName>
    </recommendedName>
    <alternativeName>
        <fullName evidence="8">Chimerin</fullName>
    </alternativeName>
</protein>
<dbReference type="FunFam" id="3.30.505.10:FF:000019">
    <property type="entry name" value="Chimaerin"/>
    <property type="match status" value="1"/>
</dbReference>
<comment type="function">
    <text evidence="8">GTPase-activating protein for p21-rac.</text>
</comment>
<name>A0A6P8PRY0_GEOSA</name>
<dbReference type="Pfam" id="PF00130">
    <property type="entry name" value="C1_1"/>
    <property type="match status" value="1"/>
</dbReference>
<dbReference type="Gene3D" id="3.30.505.10">
    <property type="entry name" value="SH2 domain"/>
    <property type="match status" value="1"/>
</dbReference>